<evidence type="ECO:0000259" key="2">
    <source>
        <dbReference type="Pfam" id="PF18164"/>
    </source>
</evidence>
<reference evidence="3 4" key="1">
    <citation type="submission" date="2018-02" db="EMBL/GenBank/DDBJ databases">
        <title>Genomic Encyclopedia of Archaeal and Bacterial Type Strains, Phase II (KMG-II): from individual species to whole genera.</title>
        <authorList>
            <person name="Goeker M."/>
        </authorList>
    </citation>
    <scope>NUCLEOTIDE SEQUENCE [LARGE SCALE GENOMIC DNA]</scope>
    <source>
        <strain evidence="3 4">DSM 3808</strain>
    </source>
</reference>
<dbReference type="InterPro" id="IPR041644">
    <property type="entry name" value="GNAT_C"/>
</dbReference>
<gene>
    <name evidence="3" type="ORF">BXY41_10396</name>
</gene>
<evidence type="ECO:0000313" key="4">
    <source>
        <dbReference type="Proteomes" id="UP000237749"/>
    </source>
</evidence>
<dbReference type="OrthoDB" id="370874at2"/>
<feature type="domain" description="GNAT-like C-terminal" evidence="2">
    <location>
        <begin position="190"/>
        <end position="351"/>
    </location>
</feature>
<dbReference type="InterPro" id="IPR041273">
    <property type="entry name" value="NAT_N"/>
</dbReference>
<keyword evidence="4" id="KW-1185">Reference proteome</keyword>
<dbReference type="Gene3D" id="3.40.630.120">
    <property type="match status" value="1"/>
</dbReference>
<dbReference type="AlphaFoldDB" id="A0A2S6HVC4"/>
<organism evidence="3 4">
    <name type="scientific">Lacrimispora xylanisolvens</name>
    <dbReference type="NCBI Taxonomy" id="384636"/>
    <lineage>
        <taxon>Bacteria</taxon>
        <taxon>Bacillati</taxon>
        <taxon>Bacillota</taxon>
        <taxon>Clostridia</taxon>
        <taxon>Lachnospirales</taxon>
        <taxon>Lachnospiraceae</taxon>
        <taxon>Lacrimispora</taxon>
    </lineage>
</organism>
<proteinExistence type="predicted"/>
<feature type="domain" description="N-acyltransferase N-terminal" evidence="1">
    <location>
        <begin position="6"/>
        <end position="131"/>
    </location>
</feature>
<dbReference type="Proteomes" id="UP000237749">
    <property type="component" value="Unassembled WGS sequence"/>
</dbReference>
<evidence type="ECO:0000313" key="3">
    <source>
        <dbReference type="EMBL" id="PPK81888.1"/>
    </source>
</evidence>
<evidence type="ECO:0000259" key="1">
    <source>
        <dbReference type="Pfam" id="PF18082"/>
    </source>
</evidence>
<comment type="caution">
    <text evidence="3">The sequence shown here is derived from an EMBL/GenBank/DDBJ whole genome shotgun (WGS) entry which is preliminary data.</text>
</comment>
<name>A0A2S6HVC4_9FIRM</name>
<protein>
    <submittedName>
        <fullName evidence="3">Uncharacterized protein</fullName>
    </submittedName>
</protein>
<dbReference type="RefSeq" id="WP_104435876.1">
    <property type="nucleotide sequence ID" value="NZ_PTJA01000003.1"/>
</dbReference>
<dbReference type="EMBL" id="PTJA01000003">
    <property type="protein sequence ID" value="PPK81888.1"/>
    <property type="molecule type" value="Genomic_DNA"/>
</dbReference>
<dbReference type="Pfam" id="PF18164">
    <property type="entry name" value="GNAT_C"/>
    <property type="match status" value="1"/>
</dbReference>
<sequence>MTKLSIFSEDTQAAVAFFAAAYESNEYFIRNYSRCRELLLVEKDPEGAAEAVMFGIRHARLLHLDDFLLPVIYIDWMLQELVQELEKQGIPEAVIRDSFKDVEIWIQSFRKYHKGQVGLDRIEWVFRSLTGKVRRFCSLQFEEVTYEFPFLIFENRQSGEFQAVACPDLMIDQNGYISGTNGRSVICETKTFLDFGDRALTGYRVDLESGTVKMDTPVVLNRKEWELKLAPGEKAIAVHIPEGSDLSPDSIDSSFHRAKNYYENQILVCDSWLLDPHLKHILPETSKIISFMNRFHKMPVLTGQPQILERVMGFDFTMEALEHFSCTTSLQASLKKYLLEGNEMFTTAGFMRWR</sequence>
<accession>A0A2S6HVC4</accession>
<dbReference type="Pfam" id="PF18082">
    <property type="entry name" value="NAT_N"/>
    <property type="match status" value="1"/>
</dbReference>